<keyword evidence="3" id="KW-0804">Transcription</keyword>
<dbReference type="Proteomes" id="UP000321175">
    <property type="component" value="Unassembled WGS sequence"/>
</dbReference>
<evidence type="ECO:0000313" key="8">
    <source>
        <dbReference type="Proteomes" id="UP000195024"/>
    </source>
</evidence>
<dbReference type="InterPro" id="IPR001647">
    <property type="entry name" value="HTH_TetR"/>
</dbReference>
<evidence type="ECO:0000256" key="4">
    <source>
        <dbReference type="PROSITE-ProRule" id="PRU00335"/>
    </source>
</evidence>
<dbReference type="SUPFAM" id="SSF46689">
    <property type="entry name" value="Homeodomain-like"/>
    <property type="match status" value="1"/>
</dbReference>
<dbReference type="EMBL" id="NGMS01000001">
    <property type="protein sequence ID" value="OTP28027.1"/>
    <property type="molecule type" value="Genomic_DNA"/>
</dbReference>
<organism evidence="7 8">
    <name type="scientific">Enterococcus mundtii</name>
    <dbReference type="NCBI Taxonomy" id="53346"/>
    <lineage>
        <taxon>Bacteria</taxon>
        <taxon>Bacillati</taxon>
        <taxon>Bacillota</taxon>
        <taxon>Bacilli</taxon>
        <taxon>Lactobacillales</taxon>
        <taxon>Enterococcaceae</taxon>
        <taxon>Enterococcus</taxon>
    </lineage>
</organism>
<dbReference type="PANTHER" id="PTHR47506">
    <property type="entry name" value="TRANSCRIPTIONAL REGULATORY PROTEIN"/>
    <property type="match status" value="1"/>
</dbReference>
<dbReference type="GeneID" id="61000009"/>
<keyword evidence="2 4" id="KW-0238">DNA-binding</keyword>
<accession>A0A1L8USS7</accession>
<sequence length="191" mass="22296">MVHRYNKDTQEKILKEANRLFMSKGYQGTSTREIAKNAGITQPNLYHYFSDKEKLYCAVLEEHLSTVGTDLRAILEENKLDFKQSLTKMTKYLIDTHLLDLFMMHHDLKSNLSAETRNHLFTLWKKSYREPFEVIFSTNQSLMRAHVTTEMAAKHFFLLLAPYITESSNSLENPFSVERLIDLYLHGVVAD</sequence>
<dbReference type="InterPro" id="IPR009057">
    <property type="entry name" value="Homeodomain-like_sf"/>
</dbReference>
<evidence type="ECO:0000256" key="1">
    <source>
        <dbReference type="ARBA" id="ARBA00023015"/>
    </source>
</evidence>
<evidence type="ECO:0000313" key="9">
    <source>
        <dbReference type="Proteomes" id="UP000321175"/>
    </source>
</evidence>
<reference evidence="6 9" key="2">
    <citation type="submission" date="2019-07" db="EMBL/GenBank/DDBJ databases">
        <title>Whole genome shotgun sequence of Enterococcus mundtii NBRC 100490.</title>
        <authorList>
            <person name="Hosoyama A."/>
            <person name="Uohara A."/>
            <person name="Ohji S."/>
            <person name="Ichikawa N."/>
        </authorList>
    </citation>
    <scope>NUCLEOTIDE SEQUENCE [LARGE SCALE GENOMIC DNA]</scope>
    <source>
        <strain evidence="6 9">NBRC 100490</strain>
    </source>
</reference>
<dbReference type="GO" id="GO:0003677">
    <property type="term" value="F:DNA binding"/>
    <property type="evidence" value="ECO:0007669"/>
    <property type="project" value="UniProtKB-UniRule"/>
</dbReference>
<dbReference type="Proteomes" id="UP000195024">
    <property type="component" value="Unassembled WGS sequence"/>
</dbReference>
<dbReference type="EMBL" id="BJWA01000015">
    <property type="protein sequence ID" value="GEL80953.1"/>
    <property type="molecule type" value="Genomic_DNA"/>
</dbReference>
<evidence type="ECO:0000256" key="3">
    <source>
        <dbReference type="ARBA" id="ARBA00023163"/>
    </source>
</evidence>
<keyword evidence="9" id="KW-1185">Reference proteome</keyword>
<evidence type="ECO:0000256" key="2">
    <source>
        <dbReference type="ARBA" id="ARBA00023125"/>
    </source>
</evidence>
<feature type="DNA-binding region" description="H-T-H motif" evidence="4">
    <location>
        <begin position="30"/>
        <end position="49"/>
    </location>
</feature>
<dbReference type="PANTHER" id="PTHR47506:SF1">
    <property type="entry name" value="HTH-TYPE TRANSCRIPTIONAL REGULATOR YJDC"/>
    <property type="match status" value="1"/>
</dbReference>
<dbReference type="RefSeq" id="WP_071867314.1">
    <property type="nucleotide sequence ID" value="NZ_BJWA01000015.1"/>
</dbReference>
<proteinExistence type="predicted"/>
<feature type="domain" description="HTH tetR-type" evidence="5">
    <location>
        <begin position="7"/>
        <end position="67"/>
    </location>
</feature>
<dbReference type="Gene3D" id="1.10.357.10">
    <property type="entry name" value="Tetracycline Repressor, domain 2"/>
    <property type="match status" value="1"/>
</dbReference>
<dbReference type="InterPro" id="IPR023772">
    <property type="entry name" value="DNA-bd_HTH_TetR-type_CS"/>
</dbReference>
<reference evidence="7 8" key="1">
    <citation type="submission" date="2017-05" db="EMBL/GenBank/DDBJ databases">
        <title>The Genome Sequence of Enterococcus mundtii 6B1_DIV0119.</title>
        <authorList>
            <consortium name="The Broad Institute Genomics Platform"/>
            <consortium name="The Broad Institute Genomic Center for Infectious Diseases"/>
            <person name="Earl A."/>
            <person name="Manson A."/>
            <person name="Schwartman J."/>
            <person name="Gilmore M."/>
            <person name="Abouelleil A."/>
            <person name="Cao P."/>
            <person name="Chapman S."/>
            <person name="Cusick C."/>
            <person name="Shea T."/>
            <person name="Young S."/>
            <person name="Neafsey D."/>
            <person name="Nusbaum C."/>
            <person name="Birren B."/>
        </authorList>
    </citation>
    <scope>NUCLEOTIDE SEQUENCE [LARGE SCALE GENOMIC DNA]</scope>
    <source>
        <strain evidence="7 8">6B1_DIV0119</strain>
    </source>
</reference>
<evidence type="ECO:0000313" key="7">
    <source>
        <dbReference type="EMBL" id="OTP28027.1"/>
    </source>
</evidence>
<name>A0A1L8USS7_ENTMU</name>
<protein>
    <submittedName>
        <fullName evidence="6">TetR family transcriptional regulator</fullName>
    </submittedName>
</protein>
<dbReference type="PRINTS" id="PR00455">
    <property type="entry name" value="HTHTETR"/>
</dbReference>
<evidence type="ECO:0000259" key="5">
    <source>
        <dbReference type="PROSITE" id="PS50977"/>
    </source>
</evidence>
<dbReference type="PROSITE" id="PS50977">
    <property type="entry name" value="HTH_TETR_2"/>
    <property type="match status" value="1"/>
</dbReference>
<evidence type="ECO:0000313" key="6">
    <source>
        <dbReference type="EMBL" id="GEL80953.1"/>
    </source>
</evidence>
<gene>
    <name evidence="7" type="ORF">A5802_001766</name>
    <name evidence="6" type="ORF">EMU01_20970</name>
</gene>
<dbReference type="AlphaFoldDB" id="A0A1L8USS7"/>
<dbReference type="PROSITE" id="PS01081">
    <property type="entry name" value="HTH_TETR_1"/>
    <property type="match status" value="1"/>
</dbReference>
<comment type="caution">
    <text evidence="7">The sequence shown here is derived from an EMBL/GenBank/DDBJ whole genome shotgun (WGS) entry which is preliminary data.</text>
</comment>
<dbReference type="Pfam" id="PF00440">
    <property type="entry name" value="TetR_N"/>
    <property type="match status" value="1"/>
</dbReference>
<keyword evidence="1" id="KW-0805">Transcription regulation</keyword>